<dbReference type="GO" id="GO:0022857">
    <property type="term" value="F:transmembrane transporter activity"/>
    <property type="evidence" value="ECO:0007669"/>
    <property type="project" value="TreeGrafter"/>
</dbReference>
<dbReference type="KEGG" id="temp:RBB75_06120"/>
<keyword evidence="1" id="KW-1133">Transmembrane helix</keyword>
<protein>
    <submittedName>
        <fullName evidence="2">Uncharacterized protein</fullName>
    </submittedName>
</protein>
<feature type="transmembrane region" description="Helical" evidence="1">
    <location>
        <begin position="45"/>
        <end position="66"/>
    </location>
</feature>
<dbReference type="PANTHER" id="PTHR30572">
    <property type="entry name" value="MEMBRANE COMPONENT OF TRANSPORTER-RELATED"/>
    <property type="match status" value="1"/>
</dbReference>
<feature type="transmembrane region" description="Helical" evidence="1">
    <location>
        <begin position="98"/>
        <end position="116"/>
    </location>
</feature>
<reference evidence="2" key="1">
    <citation type="submission" date="2023-08" db="EMBL/GenBank/DDBJ databases">
        <authorList>
            <person name="Messyasz A."/>
            <person name="Mannisto M.K."/>
            <person name="Kerkhof L.J."/>
            <person name="Haggblom M."/>
        </authorList>
    </citation>
    <scope>NUCLEOTIDE SEQUENCE</scope>
    <source>
        <strain evidence="2">M8UP23</strain>
    </source>
</reference>
<gene>
    <name evidence="2" type="ORF">RBB75_06120</name>
</gene>
<dbReference type="EMBL" id="CP132932">
    <property type="protein sequence ID" value="XCB27894.1"/>
    <property type="molecule type" value="Genomic_DNA"/>
</dbReference>
<dbReference type="InterPro" id="IPR050250">
    <property type="entry name" value="Macrolide_Exporter_MacB"/>
</dbReference>
<proteinExistence type="predicted"/>
<accession>A0AAU7ZGN3</accession>
<dbReference type="GO" id="GO:0005886">
    <property type="term" value="C:plasma membrane"/>
    <property type="evidence" value="ECO:0007669"/>
    <property type="project" value="TreeGrafter"/>
</dbReference>
<sequence>MTESLLICMAGGGLALMLSLASTRWLAANWRNLPRADSVHIDGWVFTFAAGLVVITGLLAGLAPAVTSTGSRLLTALQESSRSASTSTSRAQLHKTMLTVEIALTVMLLFSAGLLFKSFMHLRMADLGCGIDHVMTMKFGLPEIQYDTRDKVMLFHQSLLERVRRLLLAAVGLYGVLSYLVTQRVSEIGIRIALGAQRDQILRLILFDGLQPRSSGC</sequence>
<keyword evidence="1" id="KW-0812">Transmembrane</keyword>
<evidence type="ECO:0000313" key="2">
    <source>
        <dbReference type="EMBL" id="XCB27894.1"/>
    </source>
</evidence>
<dbReference type="RefSeq" id="WP_353069892.1">
    <property type="nucleotide sequence ID" value="NZ_CP132932.1"/>
</dbReference>
<name>A0AAU7ZGN3_9BACT</name>
<dbReference type="PANTHER" id="PTHR30572:SF4">
    <property type="entry name" value="ABC TRANSPORTER PERMEASE YTRF"/>
    <property type="match status" value="1"/>
</dbReference>
<organism evidence="2">
    <name type="scientific">Tunturiibacter empetritectus</name>
    <dbReference type="NCBI Taxonomy" id="3069691"/>
    <lineage>
        <taxon>Bacteria</taxon>
        <taxon>Pseudomonadati</taxon>
        <taxon>Acidobacteriota</taxon>
        <taxon>Terriglobia</taxon>
        <taxon>Terriglobales</taxon>
        <taxon>Acidobacteriaceae</taxon>
        <taxon>Tunturiibacter</taxon>
    </lineage>
</organism>
<evidence type="ECO:0000256" key="1">
    <source>
        <dbReference type="SAM" id="Phobius"/>
    </source>
</evidence>
<keyword evidence="1" id="KW-0472">Membrane</keyword>
<dbReference type="AlphaFoldDB" id="A0AAU7ZGN3"/>
<reference evidence="2" key="2">
    <citation type="journal article" date="2024" name="Environ. Microbiol.">
        <title>Genome analysis and description of Tunturibacter gen. nov. expands the diversity of Terriglobia in tundra soils.</title>
        <authorList>
            <person name="Messyasz A."/>
            <person name="Mannisto M.K."/>
            <person name="Kerkhof L.J."/>
            <person name="Haggblom M.M."/>
        </authorList>
    </citation>
    <scope>NUCLEOTIDE SEQUENCE</scope>
    <source>
        <strain evidence="2">M8UP23</strain>
    </source>
</reference>